<dbReference type="InterPro" id="IPR001451">
    <property type="entry name" value="Hexapep"/>
</dbReference>
<keyword evidence="2" id="KW-0808">Transferase</keyword>
<proteinExistence type="inferred from homology"/>
<keyword evidence="6" id="KW-1185">Reference proteome</keyword>
<dbReference type="PROSITE" id="PS00101">
    <property type="entry name" value="HEXAPEP_TRANSFERASES"/>
    <property type="match status" value="1"/>
</dbReference>
<dbReference type="RefSeq" id="WP_232595184.1">
    <property type="nucleotide sequence ID" value="NZ_BSPD01000091.1"/>
</dbReference>
<comment type="similarity">
    <text evidence="1">Belongs to the transferase hexapeptide repeat family.</text>
</comment>
<sequence>MSHPPHHAPTAEDYIAQHKQRLNYMPWLYSRLKPKHLEWANPWQAAIQHALMRLETVHIEDACFIAENAQLFAEPGRRIHIGSGTHIAADTVLHGPLQLGKHVSINHHITMDGGRQGITIGDNTRIGAYSSFYAFNHGMDADRLIREQPVTSKGITIGTDVWIGAHVCVVDGVTIGDGAVIGSGSVVTKSVTAYTKVAGNPARVIGKRD</sequence>
<evidence type="ECO:0000256" key="1">
    <source>
        <dbReference type="ARBA" id="ARBA00007274"/>
    </source>
</evidence>
<dbReference type="GO" id="GO:0008374">
    <property type="term" value="F:O-acyltransferase activity"/>
    <property type="evidence" value="ECO:0007669"/>
    <property type="project" value="TreeGrafter"/>
</dbReference>
<evidence type="ECO:0000313" key="5">
    <source>
        <dbReference type="EMBL" id="GLS27816.1"/>
    </source>
</evidence>
<dbReference type="SUPFAM" id="SSF51161">
    <property type="entry name" value="Trimeric LpxA-like enzymes"/>
    <property type="match status" value="1"/>
</dbReference>
<protein>
    <submittedName>
        <fullName evidence="5">Acyltransferase</fullName>
    </submittedName>
</protein>
<dbReference type="InterPro" id="IPR051159">
    <property type="entry name" value="Hexapeptide_acetyltransf"/>
</dbReference>
<dbReference type="CDD" id="cd04647">
    <property type="entry name" value="LbH_MAT_like"/>
    <property type="match status" value="1"/>
</dbReference>
<gene>
    <name evidence="5" type="ORF">GCM10007877_35350</name>
</gene>
<dbReference type="EMBL" id="BSPD01000091">
    <property type="protein sequence ID" value="GLS27816.1"/>
    <property type="molecule type" value="Genomic_DNA"/>
</dbReference>
<dbReference type="PANTHER" id="PTHR23416:SF23">
    <property type="entry name" value="ACETYLTRANSFERASE C18B11.09C-RELATED"/>
    <property type="match status" value="1"/>
</dbReference>
<reference evidence="5 6" key="1">
    <citation type="journal article" date="2014" name="Int. J. Syst. Evol. Microbiol.">
        <title>Complete genome sequence of Corynebacterium casei LMG S-19264T (=DSM 44701T), isolated from a smear-ripened cheese.</title>
        <authorList>
            <consortium name="US DOE Joint Genome Institute (JGI-PGF)"/>
            <person name="Walter F."/>
            <person name="Albersmeier A."/>
            <person name="Kalinowski J."/>
            <person name="Ruckert C."/>
        </authorList>
    </citation>
    <scope>NUCLEOTIDE SEQUENCE [LARGE SCALE GENOMIC DNA]</scope>
    <source>
        <strain evidence="5 6">NBRC 110095</strain>
    </source>
</reference>
<dbReference type="InterPro" id="IPR011004">
    <property type="entry name" value="Trimer_LpxA-like_sf"/>
</dbReference>
<evidence type="ECO:0000256" key="3">
    <source>
        <dbReference type="ARBA" id="ARBA00022737"/>
    </source>
</evidence>
<dbReference type="GO" id="GO:0005829">
    <property type="term" value="C:cytosol"/>
    <property type="evidence" value="ECO:0007669"/>
    <property type="project" value="TreeGrafter"/>
</dbReference>
<dbReference type="PANTHER" id="PTHR23416">
    <property type="entry name" value="SIALIC ACID SYNTHASE-RELATED"/>
    <property type="match status" value="1"/>
</dbReference>
<comment type="caution">
    <text evidence="5">The sequence shown here is derived from an EMBL/GenBank/DDBJ whole genome shotgun (WGS) entry which is preliminary data.</text>
</comment>
<evidence type="ECO:0000256" key="4">
    <source>
        <dbReference type="ARBA" id="ARBA00023315"/>
    </source>
</evidence>
<dbReference type="Gene3D" id="2.160.10.10">
    <property type="entry name" value="Hexapeptide repeat proteins"/>
    <property type="match status" value="2"/>
</dbReference>
<evidence type="ECO:0000256" key="2">
    <source>
        <dbReference type="ARBA" id="ARBA00022679"/>
    </source>
</evidence>
<accession>A0AA37WQ88</accession>
<dbReference type="Pfam" id="PF00132">
    <property type="entry name" value="Hexapep"/>
    <property type="match status" value="1"/>
</dbReference>
<evidence type="ECO:0000313" key="6">
    <source>
        <dbReference type="Proteomes" id="UP001156870"/>
    </source>
</evidence>
<dbReference type="InterPro" id="IPR018357">
    <property type="entry name" value="Hexapep_transf_CS"/>
</dbReference>
<keyword evidence="4 5" id="KW-0012">Acyltransferase</keyword>
<dbReference type="AlphaFoldDB" id="A0AA37WQ88"/>
<dbReference type="Proteomes" id="UP001156870">
    <property type="component" value="Unassembled WGS sequence"/>
</dbReference>
<keyword evidence="3" id="KW-0677">Repeat</keyword>
<name>A0AA37WQ88_9GAMM</name>
<organism evidence="5 6">
    <name type="scientific">Marinibactrum halimedae</name>
    <dbReference type="NCBI Taxonomy" id="1444977"/>
    <lineage>
        <taxon>Bacteria</taxon>
        <taxon>Pseudomonadati</taxon>
        <taxon>Pseudomonadota</taxon>
        <taxon>Gammaproteobacteria</taxon>
        <taxon>Cellvibrionales</taxon>
        <taxon>Cellvibrionaceae</taxon>
        <taxon>Marinibactrum</taxon>
    </lineage>
</organism>